<evidence type="ECO:0000313" key="2">
    <source>
        <dbReference type="EMBL" id="VDM76217.1"/>
    </source>
</evidence>
<feature type="compositionally biased region" description="Polar residues" evidence="1">
    <location>
        <begin position="70"/>
        <end position="79"/>
    </location>
</feature>
<feature type="region of interest" description="Disordered" evidence="1">
    <location>
        <begin position="1"/>
        <end position="94"/>
    </location>
</feature>
<reference evidence="2 3" key="1">
    <citation type="submission" date="2018-11" db="EMBL/GenBank/DDBJ databases">
        <authorList>
            <consortium name="Pathogen Informatics"/>
        </authorList>
    </citation>
    <scope>NUCLEOTIDE SEQUENCE [LARGE SCALE GENOMIC DNA]</scope>
</reference>
<dbReference type="AlphaFoldDB" id="A0A3P7JJ80"/>
<feature type="compositionally biased region" description="Low complexity" evidence="1">
    <location>
        <begin position="33"/>
        <end position="42"/>
    </location>
</feature>
<dbReference type="EMBL" id="UYYB01096559">
    <property type="protein sequence ID" value="VDM76217.1"/>
    <property type="molecule type" value="Genomic_DNA"/>
</dbReference>
<accession>A0A3P7JJ80</accession>
<keyword evidence="3" id="KW-1185">Reference proteome</keyword>
<proteinExistence type="predicted"/>
<feature type="compositionally biased region" description="Basic and acidic residues" evidence="1">
    <location>
        <begin position="50"/>
        <end position="62"/>
    </location>
</feature>
<organism evidence="2 3">
    <name type="scientific">Strongylus vulgaris</name>
    <name type="common">Blood worm</name>
    <dbReference type="NCBI Taxonomy" id="40348"/>
    <lineage>
        <taxon>Eukaryota</taxon>
        <taxon>Metazoa</taxon>
        <taxon>Ecdysozoa</taxon>
        <taxon>Nematoda</taxon>
        <taxon>Chromadorea</taxon>
        <taxon>Rhabditida</taxon>
        <taxon>Rhabditina</taxon>
        <taxon>Rhabditomorpha</taxon>
        <taxon>Strongyloidea</taxon>
        <taxon>Strongylidae</taxon>
        <taxon>Strongylus</taxon>
    </lineage>
</organism>
<dbReference type="Proteomes" id="UP000270094">
    <property type="component" value="Unassembled WGS sequence"/>
</dbReference>
<protein>
    <submittedName>
        <fullName evidence="2">Uncharacterized protein</fullName>
    </submittedName>
</protein>
<sequence length="94" mass="9998">MVRVSVKLVKQDSAKKSKVGASPKVGEGRKMVTSTPKTSKTPATRKGKEKAKVEGGNKDAKTPKAGKAKNQGTTSTPVRTLSGRLVRTPSNWIH</sequence>
<evidence type="ECO:0000256" key="1">
    <source>
        <dbReference type="SAM" id="MobiDB-lite"/>
    </source>
</evidence>
<gene>
    <name evidence="2" type="ORF">SVUK_LOCUS11215</name>
</gene>
<name>A0A3P7JJ80_STRVU</name>
<evidence type="ECO:0000313" key="3">
    <source>
        <dbReference type="Proteomes" id="UP000270094"/>
    </source>
</evidence>